<dbReference type="AlphaFoldDB" id="A0A0C3NNP0"/>
<dbReference type="HOGENOM" id="CLU_2455653_0_0_1"/>
<keyword evidence="2" id="KW-1185">Reference proteome</keyword>
<dbReference type="Proteomes" id="UP000054217">
    <property type="component" value="Unassembled WGS sequence"/>
</dbReference>
<dbReference type="InParanoid" id="A0A0C3NNP0"/>
<evidence type="ECO:0000313" key="1">
    <source>
        <dbReference type="EMBL" id="KIN96913.1"/>
    </source>
</evidence>
<name>A0A0C3NNP0_PISTI</name>
<gene>
    <name evidence="1" type="ORF">M404DRAFT_1006402</name>
</gene>
<protein>
    <submittedName>
        <fullName evidence="1">Uncharacterized protein</fullName>
    </submittedName>
</protein>
<proteinExistence type="predicted"/>
<sequence length="89" mass="9634">MKLRRGHPDSSVLRRLHPRDIAVDVSEGLTTFPTGEDAVGAEVDMAESDELLLADAEGSIANVVRVNITTQIVQLRARVVPACPDCRLV</sequence>
<reference evidence="2" key="2">
    <citation type="submission" date="2015-01" db="EMBL/GenBank/DDBJ databases">
        <title>Evolutionary Origins and Diversification of the Mycorrhizal Mutualists.</title>
        <authorList>
            <consortium name="DOE Joint Genome Institute"/>
            <consortium name="Mycorrhizal Genomics Consortium"/>
            <person name="Kohler A."/>
            <person name="Kuo A."/>
            <person name="Nagy L.G."/>
            <person name="Floudas D."/>
            <person name="Copeland A."/>
            <person name="Barry K.W."/>
            <person name="Cichocki N."/>
            <person name="Veneault-Fourrey C."/>
            <person name="LaButti K."/>
            <person name="Lindquist E.A."/>
            <person name="Lipzen A."/>
            <person name="Lundell T."/>
            <person name="Morin E."/>
            <person name="Murat C."/>
            <person name="Riley R."/>
            <person name="Ohm R."/>
            <person name="Sun H."/>
            <person name="Tunlid A."/>
            <person name="Henrissat B."/>
            <person name="Grigoriev I.V."/>
            <person name="Hibbett D.S."/>
            <person name="Martin F."/>
        </authorList>
    </citation>
    <scope>NUCLEOTIDE SEQUENCE [LARGE SCALE GENOMIC DNA]</scope>
    <source>
        <strain evidence="2">Marx 270</strain>
    </source>
</reference>
<reference evidence="1 2" key="1">
    <citation type="submission" date="2014-04" db="EMBL/GenBank/DDBJ databases">
        <authorList>
            <consortium name="DOE Joint Genome Institute"/>
            <person name="Kuo A."/>
            <person name="Kohler A."/>
            <person name="Costa M.D."/>
            <person name="Nagy L.G."/>
            <person name="Floudas D."/>
            <person name="Copeland A."/>
            <person name="Barry K.W."/>
            <person name="Cichocki N."/>
            <person name="Veneault-Fourrey C."/>
            <person name="LaButti K."/>
            <person name="Lindquist E.A."/>
            <person name="Lipzen A."/>
            <person name="Lundell T."/>
            <person name="Morin E."/>
            <person name="Murat C."/>
            <person name="Sun H."/>
            <person name="Tunlid A."/>
            <person name="Henrissat B."/>
            <person name="Grigoriev I.V."/>
            <person name="Hibbett D.S."/>
            <person name="Martin F."/>
            <person name="Nordberg H.P."/>
            <person name="Cantor M.N."/>
            <person name="Hua S.X."/>
        </authorList>
    </citation>
    <scope>NUCLEOTIDE SEQUENCE [LARGE SCALE GENOMIC DNA]</scope>
    <source>
        <strain evidence="1 2">Marx 270</strain>
    </source>
</reference>
<accession>A0A0C3NNP0</accession>
<organism evidence="1 2">
    <name type="scientific">Pisolithus tinctorius Marx 270</name>
    <dbReference type="NCBI Taxonomy" id="870435"/>
    <lineage>
        <taxon>Eukaryota</taxon>
        <taxon>Fungi</taxon>
        <taxon>Dikarya</taxon>
        <taxon>Basidiomycota</taxon>
        <taxon>Agaricomycotina</taxon>
        <taxon>Agaricomycetes</taxon>
        <taxon>Agaricomycetidae</taxon>
        <taxon>Boletales</taxon>
        <taxon>Sclerodermatineae</taxon>
        <taxon>Pisolithaceae</taxon>
        <taxon>Pisolithus</taxon>
    </lineage>
</organism>
<evidence type="ECO:0000313" key="2">
    <source>
        <dbReference type="Proteomes" id="UP000054217"/>
    </source>
</evidence>
<dbReference type="EMBL" id="KN832037">
    <property type="protein sequence ID" value="KIN96913.1"/>
    <property type="molecule type" value="Genomic_DNA"/>
</dbReference>